<dbReference type="GeneID" id="134286425"/>
<reference evidence="1" key="2">
    <citation type="submission" date="2025-05" db="UniProtKB">
        <authorList>
            <consortium name="EnsemblMetazoa"/>
        </authorList>
    </citation>
    <scope>IDENTIFICATION</scope>
    <source>
        <strain evidence="1">Foshan</strain>
    </source>
</reference>
<dbReference type="SUPFAM" id="SSF56672">
    <property type="entry name" value="DNA/RNA polymerases"/>
    <property type="match status" value="1"/>
</dbReference>
<dbReference type="PANTHER" id="PTHR47331:SF5">
    <property type="entry name" value="RIBONUCLEASE H"/>
    <property type="match status" value="1"/>
</dbReference>
<dbReference type="PANTHER" id="PTHR47331">
    <property type="entry name" value="PHD-TYPE DOMAIN-CONTAINING PROTEIN"/>
    <property type="match status" value="1"/>
</dbReference>
<dbReference type="RefSeq" id="XP_062704018.1">
    <property type="nucleotide sequence ID" value="XM_062848034.1"/>
</dbReference>
<accession>A0ABM1ZNC7</accession>
<dbReference type="InterPro" id="IPR043502">
    <property type="entry name" value="DNA/RNA_pol_sf"/>
</dbReference>
<protein>
    <submittedName>
        <fullName evidence="1">Uncharacterized protein</fullName>
    </submittedName>
</protein>
<proteinExistence type="predicted"/>
<evidence type="ECO:0000313" key="1">
    <source>
        <dbReference type="EnsemblMetazoa" id="AALFPA23_020147.P29674"/>
    </source>
</evidence>
<evidence type="ECO:0000313" key="2">
    <source>
        <dbReference type="Proteomes" id="UP000069940"/>
    </source>
</evidence>
<keyword evidence="2" id="KW-1185">Reference proteome</keyword>
<name>A0ABM1ZNC7_AEDAL</name>
<dbReference type="EnsemblMetazoa" id="AALFPA23_020147.R29674">
    <property type="protein sequence ID" value="AALFPA23_020147.P29674"/>
    <property type="gene ID" value="AALFPA23_020147"/>
</dbReference>
<organism evidence="1 2">
    <name type="scientific">Aedes albopictus</name>
    <name type="common">Asian tiger mosquito</name>
    <name type="synonym">Stegomyia albopicta</name>
    <dbReference type="NCBI Taxonomy" id="7160"/>
    <lineage>
        <taxon>Eukaryota</taxon>
        <taxon>Metazoa</taxon>
        <taxon>Ecdysozoa</taxon>
        <taxon>Arthropoda</taxon>
        <taxon>Hexapoda</taxon>
        <taxon>Insecta</taxon>
        <taxon>Pterygota</taxon>
        <taxon>Neoptera</taxon>
        <taxon>Endopterygota</taxon>
        <taxon>Diptera</taxon>
        <taxon>Nematocera</taxon>
        <taxon>Culicoidea</taxon>
        <taxon>Culicidae</taxon>
        <taxon>Culicinae</taxon>
        <taxon>Aedini</taxon>
        <taxon>Aedes</taxon>
        <taxon>Stegomyia</taxon>
    </lineage>
</organism>
<reference evidence="2" key="1">
    <citation type="journal article" date="2015" name="Proc. Natl. Acad. Sci. U.S.A.">
        <title>Genome sequence of the Asian Tiger mosquito, Aedes albopictus, reveals insights into its biology, genetics, and evolution.</title>
        <authorList>
            <person name="Chen X.G."/>
            <person name="Jiang X."/>
            <person name="Gu J."/>
            <person name="Xu M."/>
            <person name="Wu Y."/>
            <person name="Deng Y."/>
            <person name="Zhang C."/>
            <person name="Bonizzoni M."/>
            <person name="Dermauw W."/>
            <person name="Vontas J."/>
            <person name="Armbruster P."/>
            <person name="Huang X."/>
            <person name="Yang Y."/>
            <person name="Zhang H."/>
            <person name="He W."/>
            <person name="Peng H."/>
            <person name="Liu Y."/>
            <person name="Wu K."/>
            <person name="Chen J."/>
            <person name="Lirakis M."/>
            <person name="Topalis P."/>
            <person name="Van Leeuwen T."/>
            <person name="Hall A.B."/>
            <person name="Jiang X."/>
            <person name="Thorpe C."/>
            <person name="Mueller R.L."/>
            <person name="Sun C."/>
            <person name="Waterhouse R.M."/>
            <person name="Yan G."/>
            <person name="Tu Z.J."/>
            <person name="Fang X."/>
            <person name="James A.A."/>
        </authorList>
    </citation>
    <scope>NUCLEOTIDE SEQUENCE [LARGE SCALE GENOMIC DNA]</scope>
    <source>
        <strain evidence="2">Foshan</strain>
    </source>
</reference>
<sequence>MALHRFNLLERLLSRNPELKEEYHKFVAEYLSLGHMRRVRADDDSHSYAYYLPYHPVVKESSKTTKVRVIFDASVKTGFSQNEALLVGPVVQDDLLSIILRFRTFPVALVGYIAKMYRQVLGQPDDTACQRIMWRFDPAAPVERYELQMVTYGLSPSSFLVNRTLQQLAADEGDSYPLEKPAL</sequence>
<dbReference type="Proteomes" id="UP000069940">
    <property type="component" value="Unassembled WGS sequence"/>
</dbReference>